<dbReference type="GO" id="GO:0022625">
    <property type="term" value="C:cytosolic large ribosomal subunit"/>
    <property type="evidence" value="ECO:0007669"/>
    <property type="project" value="TreeGrafter"/>
</dbReference>
<dbReference type="InterPro" id="IPR000988">
    <property type="entry name" value="Ribosomal_eL24-rel_N"/>
</dbReference>
<evidence type="ECO:0000313" key="7">
    <source>
        <dbReference type="EMBL" id="VDP53051.1"/>
    </source>
</evidence>
<reference evidence="7 8" key="2">
    <citation type="submission" date="2018-11" db="EMBL/GenBank/DDBJ databases">
        <authorList>
            <consortium name="Pathogen Informatics"/>
        </authorList>
    </citation>
    <scope>NUCLEOTIDE SEQUENCE [LARGE SCALE GENOMIC DNA]</scope>
</reference>
<organism evidence="9">
    <name type="scientific">Soboliphyme baturini</name>
    <dbReference type="NCBI Taxonomy" id="241478"/>
    <lineage>
        <taxon>Eukaryota</taxon>
        <taxon>Metazoa</taxon>
        <taxon>Ecdysozoa</taxon>
        <taxon>Nematoda</taxon>
        <taxon>Enoplea</taxon>
        <taxon>Dorylaimia</taxon>
        <taxon>Dioctophymatida</taxon>
        <taxon>Dioctophymatoidea</taxon>
        <taxon>Soboliphymatidae</taxon>
        <taxon>Soboliphyme</taxon>
    </lineage>
</organism>
<dbReference type="PANTHER" id="PTHR10792:SF1">
    <property type="entry name" value="RIBOSOMAL PROTEIN L24"/>
    <property type="match status" value="1"/>
</dbReference>
<dbReference type="EMBL" id="UZAM01019571">
    <property type="protein sequence ID" value="VDP53051.1"/>
    <property type="molecule type" value="Genomic_DNA"/>
</dbReference>
<keyword evidence="2" id="KW-0689">Ribosomal protein</keyword>
<dbReference type="Gene3D" id="2.30.170.20">
    <property type="entry name" value="Ribosomal protein L24e"/>
    <property type="match status" value="1"/>
</dbReference>
<dbReference type="Gene3D" id="6.10.250.1270">
    <property type="match status" value="1"/>
</dbReference>
<evidence type="ECO:0000256" key="1">
    <source>
        <dbReference type="ARBA" id="ARBA00005647"/>
    </source>
</evidence>
<keyword evidence="8" id="KW-1185">Reference proteome</keyword>
<proteinExistence type="inferred from homology"/>
<keyword evidence="3" id="KW-0687">Ribonucleoprotein</keyword>
<dbReference type="PANTHER" id="PTHR10792">
    <property type="entry name" value="60S RIBOSOMAL PROTEIN L24"/>
    <property type="match status" value="1"/>
</dbReference>
<dbReference type="Proteomes" id="UP000270296">
    <property type="component" value="Unassembled WGS sequence"/>
</dbReference>
<comment type="similarity">
    <text evidence="1">Belongs to the eukaryotic ribosomal protein eL24 family.</text>
</comment>
<evidence type="ECO:0000256" key="3">
    <source>
        <dbReference type="ARBA" id="ARBA00023274"/>
    </source>
</evidence>
<dbReference type="WBParaSite" id="SBAD_0001337201-mRNA-1">
    <property type="protein sequence ID" value="SBAD_0001337201-mRNA-1"/>
    <property type="gene ID" value="SBAD_0001337201"/>
</dbReference>
<evidence type="ECO:0000256" key="2">
    <source>
        <dbReference type="ARBA" id="ARBA00022980"/>
    </source>
</evidence>
<dbReference type="GO" id="GO:0003735">
    <property type="term" value="F:structural constituent of ribosome"/>
    <property type="evidence" value="ECO:0007669"/>
    <property type="project" value="InterPro"/>
</dbReference>
<name>A0A183JAR0_9BILA</name>
<evidence type="ECO:0000256" key="5">
    <source>
        <dbReference type="ARBA" id="ARBA00041213"/>
    </source>
</evidence>
<dbReference type="InterPro" id="IPR038630">
    <property type="entry name" value="L24e/L24_sf"/>
</dbReference>
<evidence type="ECO:0000256" key="4">
    <source>
        <dbReference type="ARBA" id="ARBA00040612"/>
    </source>
</evidence>
<reference evidence="9" key="1">
    <citation type="submission" date="2016-06" db="UniProtKB">
        <authorList>
            <consortium name="WormBaseParasite"/>
        </authorList>
    </citation>
    <scope>IDENTIFICATION</scope>
</reference>
<evidence type="ECO:0000313" key="8">
    <source>
        <dbReference type="Proteomes" id="UP000270296"/>
    </source>
</evidence>
<feature type="domain" description="Large ribosomal subunit protein eL24-related N-terminal" evidence="6">
    <location>
        <begin position="1"/>
        <end position="45"/>
    </location>
</feature>
<evidence type="ECO:0000259" key="6">
    <source>
        <dbReference type="Pfam" id="PF01246"/>
    </source>
</evidence>
<dbReference type="Pfam" id="PF01246">
    <property type="entry name" value="Ribosomal_L24e"/>
    <property type="match status" value="1"/>
</dbReference>
<gene>
    <name evidence="7" type="ORF">SBAD_LOCUS12958</name>
</gene>
<protein>
    <recommendedName>
        <fullName evidence="4">Large ribosomal subunit protein eL24</fullName>
    </recommendedName>
    <alternativeName>
        <fullName evidence="5">60S ribosomal protein L24</fullName>
    </alternativeName>
</protein>
<accession>A0A183JAR0</accession>
<dbReference type="GO" id="GO:0003729">
    <property type="term" value="F:mRNA binding"/>
    <property type="evidence" value="ECO:0007669"/>
    <property type="project" value="TreeGrafter"/>
</dbReference>
<sequence>MVRTDGRLQIFLNSKCELSNRMKRNPREIRWTVFYRRKNKKGVQSEEVSKKKTRKVEKIFRAIGATPFADILAKRNQKPEVRKAIREQAIK</sequence>
<dbReference type="SUPFAM" id="SSF57716">
    <property type="entry name" value="Glucocorticoid receptor-like (DNA-binding domain)"/>
    <property type="match status" value="1"/>
</dbReference>
<dbReference type="AlphaFoldDB" id="A0A183JAR0"/>
<evidence type="ECO:0000313" key="9">
    <source>
        <dbReference type="WBParaSite" id="SBAD_0001337201-mRNA-1"/>
    </source>
</evidence>
<dbReference type="OrthoDB" id="1727108at2759"/>
<dbReference type="GO" id="GO:0002181">
    <property type="term" value="P:cytoplasmic translation"/>
    <property type="evidence" value="ECO:0007669"/>
    <property type="project" value="TreeGrafter"/>
</dbReference>
<dbReference type="InterPro" id="IPR056366">
    <property type="entry name" value="Ribosomal_eL24"/>
</dbReference>